<name>A0ABY2YQB1_HAEHA</name>
<accession>A0ABY2YQB1</accession>
<sequence>MGIVNKPVNHIKLLENQESPFSIDQVQQDIFIDTPIDIVMLIKFNSQTVQASRIALASDGGEYVIKGTDDGDNEDIFKIEEKVKHKILKEMSPVSELFCYKVAGLCGLPTPQYRILIDREDNLYFGSSIDQGHSTKSEIELMEIFFNPTSDIIDLFFVQLWTIYAFDCFFFNIDRHLGNYLILKSQNFNYTQLKPFDFGFSSFSFAGYPYSEPYISQTDCQTKRIMGIVDDKLKSNNQKYAKNRSNYIELAKNQLDKLLNISNNKIKEIMYSIPDEWMTKSEKDRFIIWWNSEDKIKRINKIKTMELV</sequence>
<organism evidence="1 2">
    <name type="scientific">Haemophilus haemolyticus</name>
    <dbReference type="NCBI Taxonomy" id="726"/>
    <lineage>
        <taxon>Bacteria</taxon>
        <taxon>Pseudomonadati</taxon>
        <taxon>Pseudomonadota</taxon>
        <taxon>Gammaproteobacteria</taxon>
        <taxon>Pasteurellales</taxon>
        <taxon>Pasteurellaceae</taxon>
        <taxon>Haemophilus</taxon>
    </lineage>
</organism>
<proteinExistence type="predicted"/>
<dbReference type="EMBL" id="SDPH01000004">
    <property type="protein sequence ID" value="TPH07170.1"/>
    <property type="molecule type" value="Genomic_DNA"/>
</dbReference>
<protein>
    <recommendedName>
        <fullName evidence="3">HipA-like C-terminal domain-containing protein</fullName>
    </recommendedName>
</protein>
<reference evidence="1 2" key="1">
    <citation type="submission" date="2019-01" db="EMBL/GenBank/DDBJ databases">
        <title>Comparative genomic analysis identifies haemin-independent Haemophilus haemolyticus: a formal re-classification of Haemophilus intermedius.</title>
        <authorList>
            <person name="Harris T.M."/>
            <person name="Price E.P."/>
            <person name="Sarovich D.S."/>
            <person name="Norskov-Lauritsen N."/>
            <person name="Beissbarth J."/>
            <person name="Chang A.B."/>
            <person name="Smith-Vaughan H.C."/>
        </authorList>
    </citation>
    <scope>NUCLEOTIDE SEQUENCE [LARGE SCALE GENOMIC DNA]</scope>
    <source>
        <strain evidence="1 2">CCUG 15949</strain>
    </source>
</reference>
<comment type="caution">
    <text evidence="1">The sequence shown here is derived from an EMBL/GenBank/DDBJ whole genome shotgun (WGS) entry which is preliminary data.</text>
</comment>
<dbReference type="Gene3D" id="1.10.1070.20">
    <property type="match status" value="1"/>
</dbReference>
<evidence type="ECO:0008006" key="3">
    <source>
        <dbReference type="Google" id="ProtNLM"/>
    </source>
</evidence>
<gene>
    <name evidence="1" type="ORF">EUX50_02325</name>
</gene>
<keyword evidence="2" id="KW-1185">Reference proteome</keyword>
<evidence type="ECO:0000313" key="2">
    <source>
        <dbReference type="Proteomes" id="UP000318353"/>
    </source>
</evidence>
<dbReference type="Proteomes" id="UP000318353">
    <property type="component" value="Unassembled WGS sequence"/>
</dbReference>
<evidence type="ECO:0000313" key="1">
    <source>
        <dbReference type="EMBL" id="TPH07170.1"/>
    </source>
</evidence>
<dbReference type="RefSeq" id="WP_140585885.1">
    <property type="nucleotide sequence ID" value="NZ_SDPH01000004.1"/>
</dbReference>